<keyword evidence="3" id="KW-1003">Cell membrane</keyword>
<evidence type="ECO:0000256" key="2">
    <source>
        <dbReference type="ARBA" id="ARBA00007400"/>
    </source>
</evidence>
<evidence type="ECO:0000313" key="10">
    <source>
        <dbReference type="Proteomes" id="UP001230005"/>
    </source>
</evidence>
<evidence type="ECO:0000256" key="1">
    <source>
        <dbReference type="ARBA" id="ARBA00004651"/>
    </source>
</evidence>
<keyword evidence="9" id="KW-0808">Transferase</keyword>
<comment type="caution">
    <text evidence="9">The sequence shown here is derived from an EMBL/GenBank/DDBJ whole genome shotgun (WGS) entry which is preliminary data.</text>
</comment>
<evidence type="ECO:0000313" key="9">
    <source>
        <dbReference type="EMBL" id="MDQ0255120.1"/>
    </source>
</evidence>
<dbReference type="PANTHER" id="PTHR40074:SF2">
    <property type="entry name" value="O-ACETYLTRANSFERASE WECH"/>
    <property type="match status" value="1"/>
</dbReference>
<keyword evidence="4 7" id="KW-0812">Transmembrane</keyword>
<evidence type="ECO:0000256" key="5">
    <source>
        <dbReference type="ARBA" id="ARBA00022989"/>
    </source>
</evidence>
<name>A0ABT9ZV47_9BACI</name>
<protein>
    <submittedName>
        <fullName evidence="9">Membrane-bound acyltransferase YfiQ involved in biofilm formation</fullName>
    </submittedName>
</protein>
<feature type="transmembrane region" description="Helical" evidence="7">
    <location>
        <begin position="191"/>
        <end position="209"/>
    </location>
</feature>
<accession>A0ABT9ZV47</accession>
<feature type="transmembrane region" description="Helical" evidence="7">
    <location>
        <begin position="83"/>
        <end position="102"/>
    </location>
</feature>
<feature type="transmembrane region" description="Helical" evidence="7">
    <location>
        <begin position="51"/>
        <end position="71"/>
    </location>
</feature>
<proteinExistence type="inferred from homology"/>
<dbReference type="GO" id="GO:0016746">
    <property type="term" value="F:acyltransferase activity"/>
    <property type="evidence" value="ECO:0007669"/>
    <property type="project" value="UniProtKB-KW"/>
</dbReference>
<feature type="transmembrane region" description="Helical" evidence="7">
    <location>
        <begin position="280"/>
        <end position="298"/>
    </location>
</feature>
<reference evidence="9 10" key="1">
    <citation type="submission" date="2023-07" db="EMBL/GenBank/DDBJ databases">
        <title>Genomic Encyclopedia of Type Strains, Phase IV (KMG-IV): sequencing the most valuable type-strain genomes for metagenomic binning, comparative biology and taxonomic classification.</title>
        <authorList>
            <person name="Goeker M."/>
        </authorList>
    </citation>
    <scope>NUCLEOTIDE SEQUENCE [LARGE SCALE GENOMIC DNA]</scope>
    <source>
        <strain evidence="9 10">DSM 9768</strain>
    </source>
</reference>
<keyword evidence="6 7" id="KW-0472">Membrane</keyword>
<feature type="transmembrane region" description="Helical" evidence="7">
    <location>
        <begin position="250"/>
        <end position="268"/>
    </location>
</feature>
<keyword evidence="10" id="KW-1185">Reference proteome</keyword>
<organism evidence="9 10">
    <name type="scientific">Evansella vedderi</name>
    <dbReference type="NCBI Taxonomy" id="38282"/>
    <lineage>
        <taxon>Bacteria</taxon>
        <taxon>Bacillati</taxon>
        <taxon>Bacillota</taxon>
        <taxon>Bacilli</taxon>
        <taxon>Bacillales</taxon>
        <taxon>Bacillaceae</taxon>
        <taxon>Evansella</taxon>
    </lineage>
</organism>
<feature type="transmembrane region" description="Helical" evidence="7">
    <location>
        <begin position="221"/>
        <end position="238"/>
    </location>
</feature>
<comment type="similarity">
    <text evidence="2">Belongs to the acyltransferase 3 family.</text>
</comment>
<gene>
    <name evidence="9" type="ORF">J2S74_002502</name>
</gene>
<sequence length="374" mass="43833">MKNTMIKEIFIMRSIACLCIVFIHAIGVGLTTTSQETGAFSAVIFDSINIILYFGTPMFIFISELLIAYSYKNRKIPDHFLSKRFKLIFLPFLFMAVFYSIPHATSLGDWGTKVFLNAVIGDFHGYFVLIIFQFYLLHLILHKHLKNWNPKVVLTVTLLINVTYLAVFNFTNPANIPFGAYIWERFYWVPFLGWIFYFALGFYCGHYYERFVSLIKEHRKWVLMAPVVTTALMLFLYHSEWLTVHSSKRIDLLLHTTAVSFFIFYVATQLKQLPNWLISISQYSFGIYLLHFFYILFIDLIYNQLSIQLGIFYIFILFAASTISSIGTIYYLNKWKYGQYIVGKIGIGYKNAEKEQNYKSNEHFSNKKGLRYSS</sequence>
<dbReference type="RefSeq" id="WP_307326029.1">
    <property type="nucleotide sequence ID" value="NZ_JAUSUG010000009.1"/>
</dbReference>
<evidence type="ECO:0000259" key="8">
    <source>
        <dbReference type="Pfam" id="PF01757"/>
    </source>
</evidence>
<dbReference type="Proteomes" id="UP001230005">
    <property type="component" value="Unassembled WGS sequence"/>
</dbReference>
<feature type="domain" description="Acyltransferase 3" evidence="8">
    <location>
        <begin position="11"/>
        <end position="326"/>
    </location>
</feature>
<dbReference type="PANTHER" id="PTHR40074">
    <property type="entry name" value="O-ACETYLTRANSFERASE WECH"/>
    <property type="match status" value="1"/>
</dbReference>
<feature type="transmembrane region" description="Helical" evidence="7">
    <location>
        <begin position="310"/>
        <end position="332"/>
    </location>
</feature>
<evidence type="ECO:0000256" key="3">
    <source>
        <dbReference type="ARBA" id="ARBA00022475"/>
    </source>
</evidence>
<comment type="subcellular location">
    <subcellularLocation>
        <location evidence="1">Cell membrane</location>
        <topology evidence="1">Multi-pass membrane protein</topology>
    </subcellularLocation>
</comment>
<feature type="transmembrane region" description="Helical" evidence="7">
    <location>
        <begin position="152"/>
        <end position="171"/>
    </location>
</feature>
<dbReference type="Pfam" id="PF01757">
    <property type="entry name" value="Acyl_transf_3"/>
    <property type="match status" value="1"/>
</dbReference>
<feature type="transmembrane region" description="Helical" evidence="7">
    <location>
        <begin position="114"/>
        <end position="140"/>
    </location>
</feature>
<dbReference type="InterPro" id="IPR002656">
    <property type="entry name" value="Acyl_transf_3_dom"/>
</dbReference>
<dbReference type="EMBL" id="JAUSUG010000009">
    <property type="protein sequence ID" value="MDQ0255120.1"/>
    <property type="molecule type" value="Genomic_DNA"/>
</dbReference>
<keyword evidence="9" id="KW-0012">Acyltransferase</keyword>
<evidence type="ECO:0000256" key="4">
    <source>
        <dbReference type="ARBA" id="ARBA00022692"/>
    </source>
</evidence>
<keyword evidence="5 7" id="KW-1133">Transmembrane helix</keyword>
<evidence type="ECO:0000256" key="7">
    <source>
        <dbReference type="SAM" id="Phobius"/>
    </source>
</evidence>
<evidence type="ECO:0000256" key="6">
    <source>
        <dbReference type="ARBA" id="ARBA00023136"/>
    </source>
</evidence>